<evidence type="ECO:0000259" key="1">
    <source>
        <dbReference type="PROSITE" id="PS51194"/>
    </source>
</evidence>
<organism evidence="2 3">
    <name type="scientific">Candidatus Erysipelatoclostridium merdavium</name>
    <dbReference type="NCBI Taxonomy" id="2838566"/>
    <lineage>
        <taxon>Bacteria</taxon>
        <taxon>Bacillati</taxon>
        <taxon>Bacillota</taxon>
        <taxon>Erysipelotrichia</taxon>
        <taxon>Erysipelotrichales</taxon>
        <taxon>Erysipelotrichales incertae sedis</taxon>
    </lineage>
</organism>
<comment type="caution">
    <text evidence="2">The sequence shown here is derived from an EMBL/GenBank/DDBJ whole genome shotgun (WGS) entry which is preliminary data.</text>
</comment>
<dbReference type="PROSITE" id="PS51194">
    <property type="entry name" value="HELICASE_CTER"/>
    <property type="match status" value="1"/>
</dbReference>
<reference evidence="2" key="2">
    <citation type="submission" date="2021-04" db="EMBL/GenBank/DDBJ databases">
        <authorList>
            <person name="Gilroy R."/>
        </authorList>
    </citation>
    <scope>NUCLEOTIDE SEQUENCE</scope>
    <source>
        <strain evidence="2">ChiGjej1B1-14440</strain>
    </source>
</reference>
<feature type="domain" description="Helicase C-terminal" evidence="1">
    <location>
        <begin position="233"/>
        <end position="389"/>
    </location>
</feature>
<sequence>MVDDDKISEKQMKVNLAFVNRNFIINLDKYIDDFIRDTTKVIPNDYKYIGEYLLSRIMNWKENDIVFINCGTGTGKTTFIKSVIENRNLKYNVLVLTNRIANKRQIEYALDYKVSYFPKKVEIDSYQSVANNISKDSAYLDQFGIIFCDESHFFLSDVEFNQMANSAYDKIMHTTKAIKVFLSATNEELTKIVIKSYFYYNNYQSLNQLIDKVWIYTLKYNRSNVNKIIKFFDFDDIIEKIKSSDKKWLIFVKSKDDGEVYIKKLKKETNKNIAFLNRDNIDEQEVEASKTLGDLIRFERFENDVLIATKIIDNGVNIIDRDLTNIVSFEYDFIELVQEIGRKRCVDDTDKFNLYLISEKKKSLSALESTKSNLRNSFLEVKQKLKENDYISEQRYKQHKRKNILYNVYAINPLILDDSKKGKLYKKAIYINQFRNKFCFNQLGYDNLTREIHMLQQLKLEDDSFNLKVKLISEKLPYKPEAINTRVQKYVCSIAEYLNIEIDKKDDKKIRRLLSSNLIKLFPAGEHDRISREFSLKKLKARFEQFNIPIEIKSIEGKYILVYPKDNER</sequence>
<dbReference type="EMBL" id="DXET01000206">
    <property type="protein sequence ID" value="HIX82124.1"/>
    <property type="molecule type" value="Genomic_DNA"/>
</dbReference>
<dbReference type="InterPro" id="IPR001650">
    <property type="entry name" value="Helicase_C-like"/>
</dbReference>
<dbReference type="Gene3D" id="3.40.50.300">
    <property type="entry name" value="P-loop containing nucleotide triphosphate hydrolases"/>
    <property type="match status" value="2"/>
</dbReference>
<name>A0A9D2BNV5_9FIRM</name>
<proteinExistence type="predicted"/>
<dbReference type="Proteomes" id="UP000886724">
    <property type="component" value="Unassembled WGS sequence"/>
</dbReference>
<evidence type="ECO:0000313" key="2">
    <source>
        <dbReference type="EMBL" id="HIX82124.1"/>
    </source>
</evidence>
<dbReference type="SUPFAM" id="SSF52540">
    <property type="entry name" value="P-loop containing nucleoside triphosphate hydrolases"/>
    <property type="match status" value="1"/>
</dbReference>
<dbReference type="Pfam" id="PF00271">
    <property type="entry name" value="Helicase_C"/>
    <property type="match status" value="1"/>
</dbReference>
<dbReference type="Pfam" id="PF04851">
    <property type="entry name" value="ResIII"/>
    <property type="match status" value="1"/>
</dbReference>
<accession>A0A9D2BNV5</accession>
<gene>
    <name evidence="2" type="ORF">H9980_09185</name>
</gene>
<dbReference type="AlphaFoldDB" id="A0A9D2BNV5"/>
<reference evidence="2" key="1">
    <citation type="journal article" date="2021" name="PeerJ">
        <title>Extensive microbial diversity within the chicken gut microbiome revealed by metagenomics and culture.</title>
        <authorList>
            <person name="Gilroy R."/>
            <person name="Ravi A."/>
            <person name="Getino M."/>
            <person name="Pursley I."/>
            <person name="Horton D.L."/>
            <person name="Alikhan N.F."/>
            <person name="Baker D."/>
            <person name="Gharbi K."/>
            <person name="Hall N."/>
            <person name="Watson M."/>
            <person name="Adriaenssens E.M."/>
            <person name="Foster-Nyarko E."/>
            <person name="Jarju S."/>
            <person name="Secka A."/>
            <person name="Antonio M."/>
            <person name="Oren A."/>
            <person name="Chaudhuri R.R."/>
            <person name="La Ragione R."/>
            <person name="Hildebrand F."/>
            <person name="Pallen M.J."/>
        </authorList>
    </citation>
    <scope>NUCLEOTIDE SEQUENCE</scope>
    <source>
        <strain evidence="2">ChiGjej1B1-14440</strain>
    </source>
</reference>
<protein>
    <recommendedName>
        <fullName evidence="1">Helicase C-terminal domain-containing protein</fullName>
    </recommendedName>
</protein>
<dbReference type="GO" id="GO:0005524">
    <property type="term" value="F:ATP binding"/>
    <property type="evidence" value="ECO:0007669"/>
    <property type="project" value="InterPro"/>
</dbReference>
<dbReference type="InterPro" id="IPR006935">
    <property type="entry name" value="Helicase/UvrB_N"/>
</dbReference>
<dbReference type="GO" id="GO:0016787">
    <property type="term" value="F:hydrolase activity"/>
    <property type="evidence" value="ECO:0007669"/>
    <property type="project" value="InterPro"/>
</dbReference>
<dbReference type="InterPro" id="IPR027417">
    <property type="entry name" value="P-loop_NTPase"/>
</dbReference>
<dbReference type="GO" id="GO:0003677">
    <property type="term" value="F:DNA binding"/>
    <property type="evidence" value="ECO:0007669"/>
    <property type="project" value="InterPro"/>
</dbReference>
<evidence type="ECO:0000313" key="3">
    <source>
        <dbReference type="Proteomes" id="UP000886724"/>
    </source>
</evidence>